<dbReference type="EMBL" id="CABVMM010000006">
    <property type="protein sequence ID" value="VVV00528.1"/>
    <property type="molecule type" value="Genomic_DNA"/>
</dbReference>
<accession>A0AC61Y808</accession>
<dbReference type="Proteomes" id="UP000356253">
    <property type="component" value="Unassembled WGS sequence"/>
</dbReference>
<evidence type="ECO:0000313" key="1">
    <source>
        <dbReference type="EMBL" id="VVV00528.1"/>
    </source>
</evidence>
<comment type="caution">
    <text evidence="1">The sequence shown here is derived from an EMBL/GenBank/DDBJ whole genome shotgun (WGS) entry which is preliminary data.</text>
</comment>
<organism evidence="1 2">
    <name type="scientific">Mesonia oceanica</name>
    <dbReference type="NCBI Taxonomy" id="2687242"/>
    <lineage>
        <taxon>Bacteria</taxon>
        <taxon>Pseudomonadati</taxon>
        <taxon>Bacteroidota</taxon>
        <taxon>Flavobacteriia</taxon>
        <taxon>Flavobacteriales</taxon>
        <taxon>Flavobacteriaceae</taxon>
        <taxon>Mesonia</taxon>
    </lineage>
</organism>
<protein>
    <submittedName>
        <fullName evidence="1">Uncharacterized protein</fullName>
    </submittedName>
</protein>
<gene>
    <name evidence="1" type="ORF">FVB9532_01799</name>
</gene>
<name>A0AC61Y808_9FLAO</name>
<reference evidence="1" key="1">
    <citation type="submission" date="2019-09" db="EMBL/GenBank/DDBJ databases">
        <authorList>
            <person name="Rodrigo-Torres L."/>
            <person name="Arahal R. D."/>
            <person name="Lucena T."/>
        </authorList>
    </citation>
    <scope>NUCLEOTIDE SEQUENCE</scope>
    <source>
        <strain evidence="1">ISS653</strain>
    </source>
</reference>
<evidence type="ECO:0000313" key="2">
    <source>
        <dbReference type="Proteomes" id="UP000356253"/>
    </source>
</evidence>
<keyword evidence="2" id="KW-1185">Reference proteome</keyword>
<proteinExistence type="predicted"/>
<sequence>MAVFLYQLGIFLAIIIAAKFGRKTRNTAVILISIFTILQVFMSWLLLLQFFTIFLSYQISNSFLSDRRI</sequence>